<evidence type="ECO:0000313" key="1">
    <source>
        <dbReference type="EMBL" id="KAI4341907.1"/>
    </source>
</evidence>
<sequence length="83" mass="9468">MCQKQCRDEKGFKCHCMSESHQRQMQIFGQNAHRIVEGYSEEFENSFLDLMRRAHRFSDAHHSAASPPPSSKTSTSTTATMST</sequence>
<protein>
    <submittedName>
        <fullName evidence="1">Uncharacterized protein</fullName>
    </submittedName>
</protein>
<accession>A0ACB9NZ24</accession>
<reference evidence="2" key="1">
    <citation type="journal article" date="2023" name="Front. Plant Sci.">
        <title>Chromosomal-level genome assembly of Melastoma candidum provides insights into trichome evolution.</title>
        <authorList>
            <person name="Zhong Y."/>
            <person name="Wu W."/>
            <person name="Sun C."/>
            <person name="Zou P."/>
            <person name="Liu Y."/>
            <person name="Dai S."/>
            <person name="Zhou R."/>
        </authorList>
    </citation>
    <scope>NUCLEOTIDE SEQUENCE [LARGE SCALE GENOMIC DNA]</scope>
</reference>
<keyword evidence="2" id="KW-1185">Reference proteome</keyword>
<comment type="caution">
    <text evidence="1">The sequence shown here is derived from an EMBL/GenBank/DDBJ whole genome shotgun (WGS) entry which is preliminary data.</text>
</comment>
<name>A0ACB9NZ24_9MYRT</name>
<dbReference type="EMBL" id="CM042886">
    <property type="protein sequence ID" value="KAI4341907.1"/>
    <property type="molecule type" value="Genomic_DNA"/>
</dbReference>
<gene>
    <name evidence="1" type="ORF">MLD38_026577</name>
</gene>
<proteinExistence type="predicted"/>
<organism evidence="1 2">
    <name type="scientific">Melastoma candidum</name>
    <dbReference type="NCBI Taxonomy" id="119954"/>
    <lineage>
        <taxon>Eukaryota</taxon>
        <taxon>Viridiplantae</taxon>
        <taxon>Streptophyta</taxon>
        <taxon>Embryophyta</taxon>
        <taxon>Tracheophyta</taxon>
        <taxon>Spermatophyta</taxon>
        <taxon>Magnoliopsida</taxon>
        <taxon>eudicotyledons</taxon>
        <taxon>Gunneridae</taxon>
        <taxon>Pentapetalae</taxon>
        <taxon>rosids</taxon>
        <taxon>malvids</taxon>
        <taxon>Myrtales</taxon>
        <taxon>Melastomataceae</taxon>
        <taxon>Melastomatoideae</taxon>
        <taxon>Melastomateae</taxon>
        <taxon>Melastoma</taxon>
    </lineage>
</organism>
<evidence type="ECO:0000313" key="2">
    <source>
        <dbReference type="Proteomes" id="UP001057402"/>
    </source>
</evidence>
<dbReference type="Proteomes" id="UP001057402">
    <property type="component" value="Chromosome 7"/>
</dbReference>